<dbReference type="EMBL" id="FNHG01000005">
    <property type="protein sequence ID" value="SDM11807.1"/>
    <property type="molecule type" value="Genomic_DNA"/>
</dbReference>
<dbReference type="GO" id="GO:0022857">
    <property type="term" value="F:transmembrane transporter activity"/>
    <property type="evidence" value="ECO:0007669"/>
    <property type="project" value="InterPro"/>
</dbReference>
<keyword evidence="3" id="KW-0813">Transport</keyword>
<gene>
    <name evidence="9" type="ORF">SAMN04488568_10572</name>
</gene>
<keyword evidence="4" id="KW-1003">Cell membrane</keyword>
<evidence type="ECO:0000313" key="10">
    <source>
        <dbReference type="Proteomes" id="UP000199759"/>
    </source>
</evidence>
<dbReference type="STRING" id="144026.SAMN04488568_10572"/>
<comment type="subcellular location">
    <subcellularLocation>
        <location evidence="1">Cell membrane</location>
        <topology evidence="1">Multi-pass membrane protein</topology>
    </subcellularLocation>
</comment>
<evidence type="ECO:0000256" key="3">
    <source>
        <dbReference type="ARBA" id="ARBA00022448"/>
    </source>
</evidence>
<feature type="transmembrane region" description="Helical" evidence="8">
    <location>
        <begin position="86"/>
        <end position="106"/>
    </location>
</feature>
<dbReference type="CDD" id="cd06550">
    <property type="entry name" value="TM_ABC_iron-siderophores_like"/>
    <property type="match status" value="1"/>
</dbReference>
<dbReference type="GO" id="GO:0005886">
    <property type="term" value="C:plasma membrane"/>
    <property type="evidence" value="ECO:0007669"/>
    <property type="project" value="UniProtKB-SubCell"/>
</dbReference>
<dbReference type="AlphaFoldDB" id="A0A1G9QMM7"/>
<dbReference type="RefSeq" id="WP_091768678.1">
    <property type="nucleotide sequence ID" value="NZ_FNHG01000005.1"/>
</dbReference>
<dbReference type="InterPro" id="IPR037294">
    <property type="entry name" value="ABC_BtuC-like"/>
</dbReference>
<feature type="transmembrane region" description="Helical" evidence="8">
    <location>
        <begin position="271"/>
        <end position="289"/>
    </location>
</feature>
<dbReference type="InterPro" id="IPR000522">
    <property type="entry name" value="ABC_transptr_permease_BtuC"/>
</dbReference>
<evidence type="ECO:0000313" key="9">
    <source>
        <dbReference type="EMBL" id="SDM11807.1"/>
    </source>
</evidence>
<dbReference type="PANTHER" id="PTHR30472:SF25">
    <property type="entry name" value="ABC TRANSPORTER PERMEASE PROTEIN MJ0876-RELATED"/>
    <property type="match status" value="1"/>
</dbReference>
<evidence type="ECO:0000256" key="1">
    <source>
        <dbReference type="ARBA" id="ARBA00004651"/>
    </source>
</evidence>
<dbReference type="Proteomes" id="UP000199759">
    <property type="component" value="Unassembled WGS sequence"/>
</dbReference>
<name>A0A1G9QMM7_9PROT</name>
<evidence type="ECO:0000256" key="2">
    <source>
        <dbReference type="ARBA" id="ARBA00007935"/>
    </source>
</evidence>
<feature type="transmembrane region" description="Helical" evidence="8">
    <location>
        <begin position="230"/>
        <end position="259"/>
    </location>
</feature>
<evidence type="ECO:0000256" key="4">
    <source>
        <dbReference type="ARBA" id="ARBA00022475"/>
    </source>
</evidence>
<keyword evidence="6 8" id="KW-1133">Transmembrane helix</keyword>
<keyword evidence="10" id="KW-1185">Reference proteome</keyword>
<dbReference type="Gene3D" id="1.10.3470.10">
    <property type="entry name" value="ABC transporter involved in vitamin B12 uptake, BtuC"/>
    <property type="match status" value="1"/>
</dbReference>
<feature type="transmembrane region" description="Helical" evidence="8">
    <location>
        <begin position="112"/>
        <end position="132"/>
    </location>
</feature>
<dbReference type="GO" id="GO:0033214">
    <property type="term" value="P:siderophore-iron import into cell"/>
    <property type="evidence" value="ECO:0007669"/>
    <property type="project" value="TreeGrafter"/>
</dbReference>
<evidence type="ECO:0000256" key="7">
    <source>
        <dbReference type="ARBA" id="ARBA00023136"/>
    </source>
</evidence>
<evidence type="ECO:0000256" key="8">
    <source>
        <dbReference type="SAM" id="Phobius"/>
    </source>
</evidence>
<keyword evidence="7 8" id="KW-0472">Membrane</keyword>
<dbReference type="Pfam" id="PF01032">
    <property type="entry name" value="FecCD"/>
    <property type="match status" value="1"/>
</dbReference>
<keyword evidence="5 8" id="KW-0812">Transmembrane</keyword>
<accession>A0A1G9QMM7</accession>
<protein>
    <submittedName>
        <fullName evidence="9">Iron complex transport system permease protein</fullName>
    </submittedName>
</protein>
<evidence type="ECO:0000256" key="5">
    <source>
        <dbReference type="ARBA" id="ARBA00022692"/>
    </source>
</evidence>
<feature type="transmembrane region" description="Helical" evidence="8">
    <location>
        <begin position="139"/>
        <end position="161"/>
    </location>
</feature>
<organism evidence="9 10">
    <name type="scientific">Maricaulis salignorans</name>
    <dbReference type="NCBI Taxonomy" id="144026"/>
    <lineage>
        <taxon>Bacteria</taxon>
        <taxon>Pseudomonadati</taxon>
        <taxon>Pseudomonadota</taxon>
        <taxon>Alphaproteobacteria</taxon>
        <taxon>Maricaulales</taxon>
        <taxon>Maricaulaceae</taxon>
        <taxon>Maricaulis</taxon>
    </lineage>
</organism>
<feature type="transmembrane region" description="Helical" evidence="8">
    <location>
        <begin position="301"/>
        <end position="321"/>
    </location>
</feature>
<dbReference type="SUPFAM" id="SSF81345">
    <property type="entry name" value="ABC transporter involved in vitamin B12 uptake, BtuC"/>
    <property type="match status" value="1"/>
</dbReference>
<proteinExistence type="inferred from homology"/>
<reference evidence="9 10" key="1">
    <citation type="submission" date="2016-10" db="EMBL/GenBank/DDBJ databases">
        <authorList>
            <person name="de Groot N.N."/>
        </authorList>
    </citation>
    <scope>NUCLEOTIDE SEQUENCE [LARGE SCALE GENOMIC DNA]</scope>
    <source>
        <strain evidence="9 10">DSM 16077</strain>
    </source>
</reference>
<feature type="transmembrane region" description="Helical" evidence="8">
    <location>
        <begin position="57"/>
        <end position="74"/>
    </location>
</feature>
<evidence type="ECO:0000256" key="6">
    <source>
        <dbReference type="ARBA" id="ARBA00022989"/>
    </source>
</evidence>
<dbReference type="PANTHER" id="PTHR30472">
    <property type="entry name" value="FERRIC ENTEROBACTIN TRANSPORT SYSTEM PERMEASE PROTEIN"/>
    <property type="match status" value="1"/>
</dbReference>
<sequence>MKTLSLNLLLAAGLLASLAASLFLGDARLSLASLGDALAGGEDLPALLMRELRLPRALLGLVVGAGLGGAGAVLQGFFRNPLADPGVIGVSASAGLGAVAAMYFGVTALGVLILPLAAVAAAGLGVSLLLFLAGPRASATTLILAGVATGSIATALTALLMNLAPNPWALAEIAYWLMGSLQDASWTELRFATPIVLAGLGLLALTPRALDALSLGEESARSLGVDLRRLRLIVVGGTALAVGGGVAVAGAIGFVGLVVPHLLRPLVGHRPGALILPSMLGGAILIELADLATRLVSGPGMPLYLGVLTALIGAPFFLWLVRSLPGRAV</sequence>
<dbReference type="OrthoDB" id="9811975at2"/>
<comment type="similarity">
    <text evidence="2">Belongs to the binding-protein-dependent transport system permease family. FecCD subfamily.</text>
</comment>